<keyword evidence="2" id="KW-1185">Reference proteome</keyword>
<dbReference type="OrthoDB" id="5418601at2759"/>
<name>A0A2H3D7U4_ARMGA</name>
<accession>A0A2H3D7U4</accession>
<proteinExistence type="predicted"/>
<organism evidence="1 2">
    <name type="scientific">Armillaria gallica</name>
    <name type="common">Bulbous honey fungus</name>
    <name type="synonym">Armillaria bulbosa</name>
    <dbReference type="NCBI Taxonomy" id="47427"/>
    <lineage>
        <taxon>Eukaryota</taxon>
        <taxon>Fungi</taxon>
        <taxon>Dikarya</taxon>
        <taxon>Basidiomycota</taxon>
        <taxon>Agaricomycotina</taxon>
        <taxon>Agaricomycetes</taxon>
        <taxon>Agaricomycetidae</taxon>
        <taxon>Agaricales</taxon>
        <taxon>Marasmiineae</taxon>
        <taxon>Physalacriaceae</taxon>
        <taxon>Armillaria</taxon>
    </lineage>
</organism>
<dbReference type="AlphaFoldDB" id="A0A2H3D7U4"/>
<evidence type="ECO:0008006" key="3">
    <source>
        <dbReference type="Google" id="ProtNLM"/>
    </source>
</evidence>
<evidence type="ECO:0000313" key="1">
    <source>
        <dbReference type="EMBL" id="PBK83566.1"/>
    </source>
</evidence>
<evidence type="ECO:0000313" key="2">
    <source>
        <dbReference type="Proteomes" id="UP000217790"/>
    </source>
</evidence>
<dbReference type="Proteomes" id="UP000217790">
    <property type="component" value="Unassembled WGS sequence"/>
</dbReference>
<dbReference type="InParanoid" id="A0A2H3D7U4"/>
<reference evidence="2" key="1">
    <citation type="journal article" date="2017" name="Nat. Ecol. Evol.">
        <title>Genome expansion and lineage-specific genetic innovations in the forest pathogenic fungi Armillaria.</title>
        <authorList>
            <person name="Sipos G."/>
            <person name="Prasanna A.N."/>
            <person name="Walter M.C."/>
            <person name="O'Connor E."/>
            <person name="Balint B."/>
            <person name="Krizsan K."/>
            <person name="Kiss B."/>
            <person name="Hess J."/>
            <person name="Varga T."/>
            <person name="Slot J."/>
            <person name="Riley R."/>
            <person name="Boka B."/>
            <person name="Rigling D."/>
            <person name="Barry K."/>
            <person name="Lee J."/>
            <person name="Mihaltcheva S."/>
            <person name="LaButti K."/>
            <person name="Lipzen A."/>
            <person name="Waldron R."/>
            <person name="Moloney N.M."/>
            <person name="Sperisen C."/>
            <person name="Kredics L."/>
            <person name="Vagvoelgyi C."/>
            <person name="Patrignani A."/>
            <person name="Fitzpatrick D."/>
            <person name="Nagy I."/>
            <person name="Doyle S."/>
            <person name="Anderson J.B."/>
            <person name="Grigoriev I.V."/>
            <person name="Gueldener U."/>
            <person name="Muensterkoetter M."/>
            <person name="Nagy L.G."/>
        </authorList>
    </citation>
    <scope>NUCLEOTIDE SEQUENCE [LARGE SCALE GENOMIC DNA]</scope>
    <source>
        <strain evidence="2">Ar21-2</strain>
    </source>
</reference>
<sequence length="289" mass="33769">MHPRRVWDLYGNRVIPIWTSGELYPHAISHAWVDKNDRMDVWTPINGHEWPVPIPKDANLDLICIEMLNKGLEYVWLDVRCLRQQGGPRDDLPPHSQQRVEEWKLDVPTIGLIYKFYKVHCYLGQPLHVTEDYFDSECCWSNCAWTLQEIGWHGYEICGVTPDGPLDTKPDKYGNYDTEVLTTFHQKLRDLKRLEYQTFDMLEEMRRQVSTNPVDKIAGMAILLSSYRIPAYHERQSLKDAWTAFINTTSGLILGDLFFKYPEPGNAGAKWCPSWKQVQEKSLSEHETR</sequence>
<gene>
    <name evidence="1" type="ORF">ARMGADRAFT_944859</name>
</gene>
<protein>
    <recommendedName>
        <fullName evidence="3">Heterokaryon incompatibility domain-containing protein</fullName>
    </recommendedName>
</protein>
<dbReference type="EMBL" id="KZ293705">
    <property type="protein sequence ID" value="PBK83566.1"/>
    <property type="molecule type" value="Genomic_DNA"/>
</dbReference>